<keyword evidence="2" id="KW-1185">Reference proteome</keyword>
<name>A0ABT1MYD6_9RHOB</name>
<proteinExistence type="predicted"/>
<dbReference type="InterPro" id="IPR019056">
    <property type="entry name" value="Phage_TAC_6"/>
</dbReference>
<evidence type="ECO:0000313" key="1">
    <source>
        <dbReference type="EMBL" id="MCQ0971881.1"/>
    </source>
</evidence>
<organism evidence="1 2">
    <name type="scientific">Paracoccus albicereus</name>
    <dbReference type="NCBI Taxonomy" id="2922394"/>
    <lineage>
        <taxon>Bacteria</taxon>
        <taxon>Pseudomonadati</taxon>
        <taxon>Pseudomonadota</taxon>
        <taxon>Alphaproteobacteria</taxon>
        <taxon>Rhodobacterales</taxon>
        <taxon>Paracoccaceae</taxon>
        <taxon>Paracoccus</taxon>
    </lineage>
</organism>
<gene>
    <name evidence="1" type="ORF">MLD63_15775</name>
</gene>
<dbReference type="Proteomes" id="UP001203945">
    <property type="component" value="Unassembled WGS sequence"/>
</dbReference>
<dbReference type="RefSeq" id="WP_255330887.1">
    <property type="nucleotide sequence ID" value="NZ_JAKZEU010000006.1"/>
</dbReference>
<accession>A0ABT1MYD6</accession>
<dbReference type="EMBL" id="JAKZEU010000006">
    <property type="protein sequence ID" value="MCQ0971881.1"/>
    <property type="molecule type" value="Genomic_DNA"/>
</dbReference>
<reference evidence="1 2" key="1">
    <citation type="submission" date="2022-03" db="EMBL/GenBank/DDBJ databases">
        <authorList>
            <person name="He Y."/>
        </authorList>
    </citation>
    <scope>NUCLEOTIDE SEQUENCE [LARGE SCALE GENOMIC DNA]</scope>
    <source>
        <strain evidence="1 2">TK19116</strain>
    </source>
</reference>
<sequence length="69" mass="7469">MSVGSDAKANGLDWPGLMRAGIRGLGLKPADFWALSPAELAMMLGVDAHPKMMTRDRLAELAAKYPDQR</sequence>
<protein>
    <submittedName>
        <fullName evidence="1">Phage tail assembly chaperone</fullName>
    </submittedName>
</protein>
<evidence type="ECO:0000313" key="2">
    <source>
        <dbReference type="Proteomes" id="UP001203945"/>
    </source>
</evidence>
<comment type="caution">
    <text evidence="1">The sequence shown here is derived from an EMBL/GenBank/DDBJ whole genome shotgun (WGS) entry which is preliminary data.</text>
</comment>
<dbReference type="Pfam" id="PF09550">
    <property type="entry name" value="Phage_TAC_6"/>
    <property type="match status" value="1"/>
</dbReference>